<comment type="caution">
    <text evidence="2">The sequence shown here is derived from an EMBL/GenBank/DDBJ whole genome shotgun (WGS) entry which is preliminary data.</text>
</comment>
<dbReference type="EMBL" id="QXJM01000029">
    <property type="protein sequence ID" value="RIE04077.1"/>
    <property type="molecule type" value="Genomic_DNA"/>
</dbReference>
<gene>
    <name evidence="2" type="ORF">D3H35_09030</name>
</gene>
<evidence type="ECO:0000259" key="1">
    <source>
        <dbReference type="PROSITE" id="PS50967"/>
    </source>
</evidence>
<accession>A0A398CW16</accession>
<dbReference type="AlphaFoldDB" id="A0A398CW16"/>
<proteinExistence type="predicted"/>
<dbReference type="GO" id="GO:0003676">
    <property type="term" value="F:nucleic acid binding"/>
    <property type="evidence" value="ECO:0007669"/>
    <property type="project" value="InterPro"/>
</dbReference>
<dbReference type="GO" id="GO:0000166">
    <property type="term" value="F:nucleotide binding"/>
    <property type="evidence" value="ECO:0007669"/>
    <property type="project" value="InterPro"/>
</dbReference>
<reference evidence="2 3" key="1">
    <citation type="submission" date="2018-09" db="EMBL/GenBank/DDBJ databases">
        <title>Cohnella cavernae sp. nov., isolated from a karst cave.</title>
        <authorList>
            <person name="Zhu H."/>
        </authorList>
    </citation>
    <scope>NUCLEOTIDE SEQUENCE [LARGE SCALE GENOMIC DNA]</scope>
    <source>
        <strain evidence="2 3">K2E09-144</strain>
    </source>
</reference>
<dbReference type="PROSITE" id="PS50967">
    <property type="entry name" value="HRDC"/>
    <property type="match status" value="1"/>
</dbReference>
<dbReference type="Proteomes" id="UP000266340">
    <property type="component" value="Unassembled WGS sequence"/>
</dbReference>
<dbReference type="Gene3D" id="1.10.150.80">
    <property type="entry name" value="HRDC domain"/>
    <property type="match status" value="1"/>
</dbReference>
<dbReference type="InterPro" id="IPR044876">
    <property type="entry name" value="HRDC_dom_sf"/>
</dbReference>
<protein>
    <submittedName>
        <fullName evidence="2">Aldolase</fullName>
    </submittedName>
</protein>
<dbReference type="InterPro" id="IPR002121">
    <property type="entry name" value="HRDC_dom"/>
</dbReference>
<dbReference type="SUPFAM" id="SSF47819">
    <property type="entry name" value="HRDC-like"/>
    <property type="match status" value="1"/>
</dbReference>
<evidence type="ECO:0000313" key="2">
    <source>
        <dbReference type="EMBL" id="RIE04077.1"/>
    </source>
</evidence>
<sequence>MLFCVYSSESGSGCRRTNTMGPSHADEGGSAMNIVFLNRLERVEGKTEERGQVYIGEDQGNWTAGWQPFDQQPDATEETWYEGVSWEELLASFRHGVAGKMVAGYRPLLDGMLEEKPFWEKPTLPQLLQCYADAQPESALAVKLKHWRKTKSQEEGRSAYLVATNKEIQLLAVFIPQTLDELGQIPGFGKIKIEKYGKQLIGMLLDESRPHSFPLQWVERAVEPETFRVWLFRLREDKYGRALVTVREKKALLSAIRDGQTLAELEKLLECSRRKLVERLEKLDEEGYDVTPIIDKELGEVPYDEWTQVQGAISKLGDRYLKPILREVYGEPAAGDQEVERRYEKLRMMRIRLRREGQKAV</sequence>
<feature type="domain" description="HRDC" evidence="1">
    <location>
        <begin position="134"/>
        <end position="214"/>
    </location>
</feature>
<dbReference type="Pfam" id="PF00570">
    <property type="entry name" value="HRDC"/>
    <property type="match status" value="1"/>
</dbReference>
<keyword evidence="3" id="KW-1185">Reference proteome</keyword>
<evidence type="ECO:0000313" key="3">
    <source>
        <dbReference type="Proteomes" id="UP000266340"/>
    </source>
</evidence>
<name>A0A398CW16_9BACL</name>
<dbReference type="InterPro" id="IPR010997">
    <property type="entry name" value="HRDC-like_sf"/>
</dbReference>
<organism evidence="2 3">
    <name type="scientific">Cohnella faecalis</name>
    <dbReference type="NCBI Taxonomy" id="2315694"/>
    <lineage>
        <taxon>Bacteria</taxon>
        <taxon>Bacillati</taxon>
        <taxon>Bacillota</taxon>
        <taxon>Bacilli</taxon>
        <taxon>Bacillales</taxon>
        <taxon>Paenibacillaceae</taxon>
        <taxon>Cohnella</taxon>
    </lineage>
</organism>